<reference evidence="3" key="1">
    <citation type="submission" date="2022-02" db="EMBL/GenBank/DDBJ databases">
        <title>Vibrio sp. nov, a new bacterium isolated from seawater.</title>
        <authorList>
            <person name="Yuan Y."/>
        </authorList>
    </citation>
    <scope>NUCLEOTIDE SEQUENCE</scope>
    <source>
        <strain evidence="3">ZSDZ65</strain>
    </source>
</reference>
<dbReference type="EMBL" id="JAKRRY010000001">
    <property type="protein sequence ID" value="MCW8344757.1"/>
    <property type="molecule type" value="Genomic_DNA"/>
</dbReference>
<keyword evidence="1" id="KW-0418">Kinase</keyword>
<dbReference type="InterPro" id="IPR003594">
    <property type="entry name" value="HATPase_dom"/>
</dbReference>
<dbReference type="Proteomes" id="UP001155587">
    <property type="component" value="Unassembled WGS sequence"/>
</dbReference>
<dbReference type="CDD" id="cd16936">
    <property type="entry name" value="HATPase_RsbW-like"/>
    <property type="match status" value="1"/>
</dbReference>
<dbReference type="GO" id="GO:0005524">
    <property type="term" value="F:ATP binding"/>
    <property type="evidence" value="ECO:0007669"/>
    <property type="project" value="UniProtKB-KW"/>
</dbReference>
<dbReference type="Pfam" id="PF13581">
    <property type="entry name" value="HATPase_c_2"/>
    <property type="match status" value="1"/>
</dbReference>
<keyword evidence="3" id="KW-0067">ATP-binding</keyword>
<protein>
    <submittedName>
        <fullName evidence="3">ATP-binding protein</fullName>
    </submittedName>
</protein>
<comment type="caution">
    <text evidence="3">The sequence shown here is derived from an EMBL/GenBank/DDBJ whole genome shotgun (WGS) entry which is preliminary data.</text>
</comment>
<keyword evidence="3" id="KW-0547">Nucleotide-binding</keyword>
<proteinExistence type="predicted"/>
<dbReference type="GO" id="GO:0004674">
    <property type="term" value="F:protein serine/threonine kinase activity"/>
    <property type="evidence" value="ECO:0007669"/>
    <property type="project" value="UniProtKB-KW"/>
</dbReference>
<evidence type="ECO:0000313" key="3">
    <source>
        <dbReference type="EMBL" id="MCW8344757.1"/>
    </source>
</evidence>
<accession>A0A9X3CJT2</accession>
<dbReference type="PANTHER" id="PTHR35526:SF3">
    <property type="entry name" value="ANTI-SIGMA-F FACTOR RSBW"/>
    <property type="match status" value="1"/>
</dbReference>
<dbReference type="RefSeq" id="WP_265673198.1">
    <property type="nucleotide sequence ID" value="NZ_JAKRRY010000001.1"/>
</dbReference>
<evidence type="ECO:0000256" key="1">
    <source>
        <dbReference type="ARBA" id="ARBA00022527"/>
    </source>
</evidence>
<dbReference type="AlphaFoldDB" id="A0A9X3CJT2"/>
<evidence type="ECO:0000313" key="4">
    <source>
        <dbReference type="Proteomes" id="UP001155587"/>
    </source>
</evidence>
<dbReference type="SUPFAM" id="SSF55874">
    <property type="entry name" value="ATPase domain of HSP90 chaperone/DNA topoisomerase II/histidine kinase"/>
    <property type="match status" value="1"/>
</dbReference>
<organism evidence="3 4">
    <name type="scientific">Vibrio qingdaonensis</name>
    <dbReference type="NCBI Taxonomy" id="2829491"/>
    <lineage>
        <taxon>Bacteria</taxon>
        <taxon>Pseudomonadati</taxon>
        <taxon>Pseudomonadota</taxon>
        <taxon>Gammaproteobacteria</taxon>
        <taxon>Vibrionales</taxon>
        <taxon>Vibrionaceae</taxon>
        <taxon>Vibrio</taxon>
    </lineage>
</organism>
<keyword evidence="1" id="KW-0723">Serine/threonine-protein kinase</keyword>
<keyword evidence="1" id="KW-0808">Transferase</keyword>
<dbReference type="InterPro" id="IPR050267">
    <property type="entry name" value="Anti-sigma-factor_SerPK"/>
</dbReference>
<keyword evidence="4" id="KW-1185">Reference proteome</keyword>
<gene>
    <name evidence="3" type="ORF">MD535_01785</name>
</gene>
<dbReference type="InterPro" id="IPR036890">
    <property type="entry name" value="HATPase_C_sf"/>
</dbReference>
<feature type="domain" description="Histidine kinase/HSP90-like ATPase" evidence="2">
    <location>
        <begin position="36"/>
        <end position="155"/>
    </location>
</feature>
<dbReference type="PANTHER" id="PTHR35526">
    <property type="entry name" value="ANTI-SIGMA-F FACTOR RSBW-RELATED"/>
    <property type="match status" value="1"/>
</dbReference>
<dbReference type="Gene3D" id="3.30.565.10">
    <property type="entry name" value="Histidine kinase-like ATPase, C-terminal domain"/>
    <property type="match status" value="1"/>
</dbReference>
<name>A0A9X3CJT2_9VIBR</name>
<sequence>MHINGDEGSVMTIDGQTFSNTYKSTIDVSRVAAEDLKGFWHSRRLSDSDIGELELCVVELVNNAFEHAYAGQDGEPIEVTSRYNENKVIVDITHFGEGMSQDEFRGALEADFIEPDPDDPDTWTTSGRGFIILAALLDTVELTQDGEKNTFTLIKTIRS</sequence>
<evidence type="ECO:0000259" key="2">
    <source>
        <dbReference type="Pfam" id="PF13581"/>
    </source>
</evidence>